<organism evidence="1 2">
    <name type="scientific">Pseudosporangium ferrugineum</name>
    <dbReference type="NCBI Taxonomy" id="439699"/>
    <lineage>
        <taxon>Bacteria</taxon>
        <taxon>Bacillati</taxon>
        <taxon>Actinomycetota</taxon>
        <taxon>Actinomycetes</taxon>
        <taxon>Micromonosporales</taxon>
        <taxon>Micromonosporaceae</taxon>
        <taxon>Pseudosporangium</taxon>
    </lineage>
</organism>
<dbReference type="AlphaFoldDB" id="A0A2T0SJR9"/>
<reference evidence="1 2" key="1">
    <citation type="submission" date="2018-03" db="EMBL/GenBank/DDBJ databases">
        <title>Genomic Encyclopedia of Archaeal and Bacterial Type Strains, Phase II (KMG-II): from individual species to whole genera.</title>
        <authorList>
            <person name="Goeker M."/>
        </authorList>
    </citation>
    <scope>NUCLEOTIDE SEQUENCE [LARGE SCALE GENOMIC DNA]</scope>
    <source>
        <strain evidence="1 2">DSM 45348</strain>
    </source>
</reference>
<dbReference type="PANTHER" id="PTHR30348:SF13">
    <property type="entry name" value="UPF0759 PROTEIN YUNF"/>
    <property type="match status" value="1"/>
</dbReference>
<evidence type="ECO:0000313" key="2">
    <source>
        <dbReference type="Proteomes" id="UP000239209"/>
    </source>
</evidence>
<dbReference type="RefSeq" id="WP_106124907.1">
    <property type="nucleotide sequence ID" value="NZ_PVZG01000001.1"/>
</dbReference>
<proteinExistence type="predicted"/>
<name>A0A2T0SJR9_9ACTN</name>
<dbReference type="Pfam" id="PF01904">
    <property type="entry name" value="DUF72"/>
    <property type="match status" value="1"/>
</dbReference>
<dbReference type="Proteomes" id="UP000239209">
    <property type="component" value="Unassembled WGS sequence"/>
</dbReference>
<dbReference type="OrthoDB" id="9780310at2"/>
<dbReference type="SUPFAM" id="SSF117396">
    <property type="entry name" value="TM1631-like"/>
    <property type="match status" value="1"/>
</dbReference>
<dbReference type="InterPro" id="IPR002763">
    <property type="entry name" value="DUF72"/>
</dbReference>
<dbReference type="InterPro" id="IPR036520">
    <property type="entry name" value="UPF0759_sf"/>
</dbReference>
<evidence type="ECO:0000313" key="1">
    <source>
        <dbReference type="EMBL" id="PRY33648.1"/>
    </source>
</evidence>
<comment type="caution">
    <text evidence="1">The sequence shown here is derived from an EMBL/GenBank/DDBJ whole genome shotgun (WGS) entry which is preliminary data.</text>
</comment>
<accession>A0A2T0SJR9</accession>
<keyword evidence="2" id="KW-1185">Reference proteome</keyword>
<dbReference type="Gene3D" id="3.20.20.410">
    <property type="entry name" value="Protein of unknown function UPF0759"/>
    <property type="match status" value="1"/>
</dbReference>
<dbReference type="PANTHER" id="PTHR30348">
    <property type="entry name" value="UNCHARACTERIZED PROTEIN YECE"/>
    <property type="match status" value="1"/>
</dbReference>
<sequence length="287" mass="32636">MGEIQVGTASWTDRTLLESGWYPATADNPEKRLAYYAKQFPVVEVDATYYGPPAEQTTKLWAERTPDGFTFNIKAFSLLTGHPTRVSAIYKDLRPETGKKNVYPDDLPAQSYEEIWTRFLSALDPLVAAGKLGALLFQFPPWWGIRRSNKDYLREVAARCKPLRPVFEFRNASWFDGDNAGETLDFLRRNELPLVCVDMPQGHRSSVPPVVAATADLAVVRFHGHSDKWTSKDIHEKFGYDYSRAELKEWAPKLRALADEAGRTQVFMNNCYSDYAQRNAATLMELL</sequence>
<dbReference type="EMBL" id="PVZG01000001">
    <property type="protein sequence ID" value="PRY33648.1"/>
    <property type="molecule type" value="Genomic_DNA"/>
</dbReference>
<gene>
    <name evidence="1" type="ORF">CLV70_101811</name>
</gene>
<protein>
    <submittedName>
        <fullName evidence="1">Uncharacterized protein YecE (DUF72 family)</fullName>
    </submittedName>
</protein>